<keyword evidence="3" id="KW-1185">Reference proteome</keyword>
<dbReference type="Proteomes" id="UP001281003">
    <property type="component" value="Unassembled WGS sequence"/>
</dbReference>
<name>A0AAE0PFS2_SORBR</name>
<dbReference type="PANTHER" id="PTHR38699:SF1">
    <property type="entry name" value="MITOPHAGY RECEPTOR ATG43"/>
    <property type="match status" value="1"/>
</dbReference>
<reference evidence="2" key="2">
    <citation type="submission" date="2023-07" db="EMBL/GenBank/DDBJ databases">
        <authorList>
            <consortium name="Lawrence Berkeley National Laboratory"/>
            <person name="Haridas S."/>
            <person name="Hensen N."/>
            <person name="Bonometti L."/>
            <person name="Westerberg I."/>
            <person name="Brannstrom I.O."/>
            <person name="Guillou S."/>
            <person name="Cros-Aarteil S."/>
            <person name="Calhoun S."/>
            <person name="Kuo A."/>
            <person name="Mondo S."/>
            <person name="Pangilinan J."/>
            <person name="Riley R."/>
            <person name="LaButti K."/>
            <person name="Andreopoulos B."/>
            <person name="Lipzen A."/>
            <person name="Chen C."/>
            <person name="Yanf M."/>
            <person name="Daum C."/>
            <person name="Ng V."/>
            <person name="Clum A."/>
            <person name="Steindorff A."/>
            <person name="Ohm R."/>
            <person name="Martin F."/>
            <person name="Silar P."/>
            <person name="Natvig D."/>
            <person name="Lalanne C."/>
            <person name="Gautier V."/>
            <person name="Ament-velasquez S.L."/>
            <person name="Kruys A."/>
            <person name="Hutchinson M.I."/>
            <person name="Powell A.J."/>
            <person name="Barry K."/>
            <person name="Miller A.N."/>
            <person name="Grigoriev I.V."/>
            <person name="Debuchy R."/>
            <person name="Gladieux P."/>
            <person name="Thoren M.H."/>
            <person name="Johannesson H."/>
        </authorList>
    </citation>
    <scope>NUCLEOTIDE SEQUENCE</scope>
    <source>
        <strain evidence="2">FGSC 1904</strain>
    </source>
</reference>
<protein>
    <recommendedName>
        <fullName evidence="4">DUF1770-domain-containing protein</fullName>
    </recommendedName>
</protein>
<sequence>MDSDIPIQIAETVQTAHIKREPSPSHDINPSTAASKREPASVKTHSQHQHHHHDSLIPDDGIDEDEDEYAQSEVTETDEESDYDVVKSRPRRNLHQLPPIPDLRYEQSYLHSIRNADRWWKVVLITARDQACFDVMMPLIQGLLYNILVCGWQHWNRNAQIHGSSIGARVRRWWYGVNNWEIPPAPGVLSSSPSSSFRSWKPNKGSLFGGYNGPYYGNKEGRKAVEAFTQNFQRELGEAFA</sequence>
<evidence type="ECO:0000313" key="3">
    <source>
        <dbReference type="Proteomes" id="UP001281003"/>
    </source>
</evidence>
<dbReference type="PANTHER" id="PTHR38699">
    <property type="entry name" value="CHROMOSOME 1, WHOLE GENOME SHOTGUN SEQUENCE"/>
    <property type="match status" value="1"/>
</dbReference>
<accession>A0AAE0PFS2</accession>
<organism evidence="2 3">
    <name type="scientific">Sordaria brevicollis</name>
    <dbReference type="NCBI Taxonomy" id="83679"/>
    <lineage>
        <taxon>Eukaryota</taxon>
        <taxon>Fungi</taxon>
        <taxon>Dikarya</taxon>
        <taxon>Ascomycota</taxon>
        <taxon>Pezizomycotina</taxon>
        <taxon>Sordariomycetes</taxon>
        <taxon>Sordariomycetidae</taxon>
        <taxon>Sordariales</taxon>
        <taxon>Sordariaceae</taxon>
        <taxon>Sordaria</taxon>
    </lineage>
</organism>
<dbReference type="InterPro" id="IPR013898">
    <property type="entry name" value="Atg43"/>
</dbReference>
<dbReference type="Pfam" id="PF08589">
    <property type="entry name" value="ATG43"/>
    <property type="match status" value="1"/>
</dbReference>
<dbReference type="AlphaFoldDB" id="A0AAE0PFS2"/>
<reference evidence="2" key="1">
    <citation type="journal article" date="2023" name="Mol. Phylogenet. Evol.">
        <title>Genome-scale phylogeny and comparative genomics of the fungal order Sordariales.</title>
        <authorList>
            <person name="Hensen N."/>
            <person name="Bonometti L."/>
            <person name="Westerberg I."/>
            <person name="Brannstrom I.O."/>
            <person name="Guillou S."/>
            <person name="Cros-Aarteil S."/>
            <person name="Calhoun S."/>
            <person name="Haridas S."/>
            <person name="Kuo A."/>
            <person name="Mondo S."/>
            <person name="Pangilinan J."/>
            <person name="Riley R."/>
            <person name="LaButti K."/>
            <person name="Andreopoulos B."/>
            <person name="Lipzen A."/>
            <person name="Chen C."/>
            <person name="Yan M."/>
            <person name="Daum C."/>
            <person name="Ng V."/>
            <person name="Clum A."/>
            <person name="Steindorff A."/>
            <person name="Ohm R.A."/>
            <person name="Martin F."/>
            <person name="Silar P."/>
            <person name="Natvig D.O."/>
            <person name="Lalanne C."/>
            <person name="Gautier V."/>
            <person name="Ament-Velasquez S.L."/>
            <person name="Kruys A."/>
            <person name="Hutchinson M.I."/>
            <person name="Powell A.J."/>
            <person name="Barry K."/>
            <person name="Miller A.N."/>
            <person name="Grigoriev I.V."/>
            <person name="Debuchy R."/>
            <person name="Gladieux P."/>
            <person name="Hiltunen Thoren M."/>
            <person name="Johannesson H."/>
        </authorList>
    </citation>
    <scope>NUCLEOTIDE SEQUENCE</scope>
    <source>
        <strain evidence="2">FGSC 1904</strain>
    </source>
</reference>
<evidence type="ECO:0000256" key="1">
    <source>
        <dbReference type="SAM" id="MobiDB-lite"/>
    </source>
</evidence>
<evidence type="ECO:0000313" key="2">
    <source>
        <dbReference type="EMBL" id="KAK3399110.1"/>
    </source>
</evidence>
<dbReference type="GO" id="GO:0140580">
    <property type="term" value="F:mitochondrion autophagosome adaptor activity"/>
    <property type="evidence" value="ECO:0007669"/>
    <property type="project" value="InterPro"/>
</dbReference>
<comment type="caution">
    <text evidence="2">The sequence shown here is derived from an EMBL/GenBank/DDBJ whole genome shotgun (WGS) entry which is preliminary data.</text>
</comment>
<feature type="compositionally biased region" description="Acidic residues" evidence="1">
    <location>
        <begin position="60"/>
        <end position="83"/>
    </location>
</feature>
<dbReference type="EMBL" id="JAUTDP010000005">
    <property type="protein sequence ID" value="KAK3399110.1"/>
    <property type="molecule type" value="Genomic_DNA"/>
</dbReference>
<gene>
    <name evidence="2" type="ORF">B0T20DRAFT_497221</name>
</gene>
<proteinExistence type="predicted"/>
<dbReference type="GO" id="GO:0000423">
    <property type="term" value="P:mitophagy"/>
    <property type="evidence" value="ECO:0007669"/>
    <property type="project" value="InterPro"/>
</dbReference>
<evidence type="ECO:0008006" key="4">
    <source>
        <dbReference type="Google" id="ProtNLM"/>
    </source>
</evidence>
<feature type="region of interest" description="Disordered" evidence="1">
    <location>
        <begin position="1"/>
        <end position="90"/>
    </location>
</feature>